<comment type="caution">
    <text evidence="1">The sequence shown here is derived from an EMBL/GenBank/DDBJ whole genome shotgun (WGS) entry which is preliminary data.</text>
</comment>
<evidence type="ECO:0000313" key="2">
    <source>
        <dbReference type="Proteomes" id="UP000237105"/>
    </source>
</evidence>
<dbReference type="EMBL" id="JXTB01000041">
    <property type="protein sequence ID" value="PON72047.1"/>
    <property type="molecule type" value="Genomic_DNA"/>
</dbReference>
<evidence type="ECO:0000313" key="1">
    <source>
        <dbReference type="EMBL" id="PON72047.1"/>
    </source>
</evidence>
<dbReference type="AlphaFoldDB" id="A0A2P5DFJ5"/>
<name>A0A2P5DFJ5_PARAD</name>
<reference evidence="2" key="1">
    <citation type="submission" date="2016-06" db="EMBL/GenBank/DDBJ databases">
        <title>Parallel loss of symbiosis genes in relatives of nitrogen-fixing non-legume Parasponia.</title>
        <authorList>
            <person name="Van Velzen R."/>
            <person name="Holmer R."/>
            <person name="Bu F."/>
            <person name="Rutten L."/>
            <person name="Van Zeijl A."/>
            <person name="Liu W."/>
            <person name="Santuari L."/>
            <person name="Cao Q."/>
            <person name="Sharma T."/>
            <person name="Shen D."/>
            <person name="Roswanjaya Y."/>
            <person name="Wardhani T."/>
            <person name="Kalhor M.S."/>
            <person name="Jansen J."/>
            <person name="Van den Hoogen J."/>
            <person name="Gungor B."/>
            <person name="Hartog M."/>
            <person name="Hontelez J."/>
            <person name="Verver J."/>
            <person name="Yang W.-C."/>
            <person name="Schijlen E."/>
            <person name="Repin R."/>
            <person name="Schilthuizen M."/>
            <person name="Schranz E."/>
            <person name="Heidstra R."/>
            <person name="Miyata K."/>
            <person name="Fedorova E."/>
            <person name="Kohlen W."/>
            <person name="Bisseling T."/>
            <person name="Smit S."/>
            <person name="Geurts R."/>
        </authorList>
    </citation>
    <scope>NUCLEOTIDE SEQUENCE [LARGE SCALE GENOMIC DNA]</scope>
    <source>
        <strain evidence="2">cv. WU1-14</strain>
    </source>
</reference>
<keyword evidence="2" id="KW-1185">Reference proteome</keyword>
<gene>
    <name evidence="1" type="ORF">PanWU01x14_068890</name>
</gene>
<proteinExistence type="predicted"/>
<dbReference type="Proteomes" id="UP000237105">
    <property type="component" value="Unassembled WGS sequence"/>
</dbReference>
<dbReference type="OrthoDB" id="10370883at2759"/>
<accession>A0A2P5DFJ5</accession>
<sequence>MLVNFTSVNNLGGSPNDLTVVLVSSSSGSVVSCLGLPGASSHRNGTEAEARCGGEAEPGCSVSWFGSENRESFGMVIGSISAAGSDSPIFSLFFIFPKTKKIYIFEQLGEVGVEVFIEREMGLSFERERERE</sequence>
<protein>
    <submittedName>
        <fullName evidence="1">Uncharacterized protein</fullName>
    </submittedName>
</protein>
<feature type="non-terminal residue" evidence="1">
    <location>
        <position position="132"/>
    </location>
</feature>
<organism evidence="1 2">
    <name type="scientific">Parasponia andersonii</name>
    <name type="common">Sponia andersonii</name>
    <dbReference type="NCBI Taxonomy" id="3476"/>
    <lineage>
        <taxon>Eukaryota</taxon>
        <taxon>Viridiplantae</taxon>
        <taxon>Streptophyta</taxon>
        <taxon>Embryophyta</taxon>
        <taxon>Tracheophyta</taxon>
        <taxon>Spermatophyta</taxon>
        <taxon>Magnoliopsida</taxon>
        <taxon>eudicotyledons</taxon>
        <taxon>Gunneridae</taxon>
        <taxon>Pentapetalae</taxon>
        <taxon>rosids</taxon>
        <taxon>fabids</taxon>
        <taxon>Rosales</taxon>
        <taxon>Cannabaceae</taxon>
        <taxon>Parasponia</taxon>
    </lineage>
</organism>